<proteinExistence type="predicted"/>
<dbReference type="AlphaFoldDB" id="A0A0M3HLM8"/>
<name>A0A0M3HLM8_ASCLU</name>
<evidence type="ECO:0000313" key="1">
    <source>
        <dbReference type="Proteomes" id="UP000036681"/>
    </source>
</evidence>
<reference evidence="2" key="1">
    <citation type="submission" date="2017-02" db="UniProtKB">
        <authorList>
            <consortium name="WormBaseParasite"/>
        </authorList>
    </citation>
    <scope>IDENTIFICATION</scope>
</reference>
<keyword evidence="1" id="KW-1185">Reference proteome</keyword>
<dbReference type="Proteomes" id="UP000036681">
    <property type="component" value="Unplaced"/>
</dbReference>
<sequence>MKRCITYRQRSDHIITFTCRDRITTIYPHPRHFISPYLSENTRKTQLFPHSLCKN</sequence>
<dbReference type="WBParaSite" id="ALUE_0000242301-mRNA-1">
    <property type="protein sequence ID" value="ALUE_0000242301-mRNA-1"/>
    <property type="gene ID" value="ALUE_0000242301"/>
</dbReference>
<organism evidence="1 2">
    <name type="scientific">Ascaris lumbricoides</name>
    <name type="common">Giant roundworm</name>
    <dbReference type="NCBI Taxonomy" id="6252"/>
    <lineage>
        <taxon>Eukaryota</taxon>
        <taxon>Metazoa</taxon>
        <taxon>Ecdysozoa</taxon>
        <taxon>Nematoda</taxon>
        <taxon>Chromadorea</taxon>
        <taxon>Rhabditida</taxon>
        <taxon>Spirurina</taxon>
        <taxon>Ascaridomorpha</taxon>
        <taxon>Ascaridoidea</taxon>
        <taxon>Ascarididae</taxon>
        <taxon>Ascaris</taxon>
    </lineage>
</organism>
<accession>A0A0M3HLM8</accession>
<protein>
    <submittedName>
        <fullName evidence="2">Ovule protein</fullName>
    </submittedName>
</protein>
<evidence type="ECO:0000313" key="2">
    <source>
        <dbReference type="WBParaSite" id="ALUE_0000242301-mRNA-1"/>
    </source>
</evidence>